<comment type="cofactor">
    <cofactor evidence="1 8 9">
        <name>pyridoxal 5'-phosphate</name>
        <dbReference type="ChEBI" id="CHEBI:597326"/>
    </cofactor>
</comment>
<keyword evidence="4 8" id="KW-0663">Pyridoxal phosphate</keyword>
<keyword evidence="6 8" id="KW-0711">Selenium</keyword>
<dbReference type="EMBL" id="FOGV01000005">
    <property type="protein sequence ID" value="SER77098.1"/>
    <property type="molecule type" value="Genomic_DNA"/>
</dbReference>
<dbReference type="EC" id="2.9.1.1" evidence="8"/>
<organism evidence="10 11">
    <name type="scientific">Salisediminibacterium halotolerans</name>
    <dbReference type="NCBI Taxonomy" id="517425"/>
    <lineage>
        <taxon>Bacteria</taxon>
        <taxon>Bacillati</taxon>
        <taxon>Bacillota</taxon>
        <taxon>Bacilli</taxon>
        <taxon>Bacillales</taxon>
        <taxon>Bacillaceae</taxon>
        <taxon>Salisediminibacterium</taxon>
    </lineage>
</organism>
<evidence type="ECO:0000256" key="5">
    <source>
        <dbReference type="ARBA" id="ARBA00022917"/>
    </source>
</evidence>
<dbReference type="GO" id="GO:0005737">
    <property type="term" value="C:cytoplasm"/>
    <property type="evidence" value="ECO:0007669"/>
    <property type="project" value="UniProtKB-SubCell"/>
</dbReference>
<evidence type="ECO:0000256" key="8">
    <source>
        <dbReference type="HAMAP-Rule" id="MF_00423"/>
    </source>
</evidence>
<evidence type="ECO:0000256" key="3">
    <source>
        <dbReference type="ARBA" id="ARBA00022679"/>
    </source>
</evidence>
<dbReference type="SUPFAM" id="SSF53383">
    <property type="entry name" value="PLP-dependent transferases"/>
    <property type="match status" value="1"/>
</dbReference>
<dbReference type="OrthoDB" id="9787096at2"/>
<feature type="modified residue" description="N6-(pyridoxal phosphate)lysine" evidence="8 9">
    <location>
        <position position="303"/>
    </location>
</feature>
<evidence type="ECO:0000313" key="10">
    <source>
        <dbReference type="EMBL" id="SER77098.1"/>
    </source>
</evidence>
<accession>A0A1H9RWW0</accession>
<keyword evidence="3 8" id="KW-0808">Transferase</keyword>
<dbReference type="InterPro" id="IPR015424">
    <property type="entry name" value="PyrdxlP-dep_Trfase"/>
</dbReference>
<dbReference type="Proteomes" id="UP000199318">
    <property type="component" value="Unassembled WGS sequence"/>
</dbReference>
<protein>
    <recommendedName>
        <fullName evidence="8">L-seryl-tRNA(Sec) selenium transferase</fullName>
        <ecNumber evidence="8">2.9.1.1</ecNumber>
    </recommendedName>
    <alternativeName>
        <fullName evidence="8">Selenocysteine synthase</fullName>
        <shortName evidence="8">Sec synthase</shortName>
    </alternativeName>
    <alternativeName>
        <fullName evidence="8">Selenocysteinyl-tRNA(Sec) synthase</fullName>
    </alternativeName>
</protein>
<dbReference type="NCBIfam" id="TIGR00474">
    <property type="entry name" value="selA"/>
    <property type="match status" value="1"/>
</dbReference>
<dbReference type="InterPro" id="IPR004534">
    <property type="entry name" value="SelA_trans"/>
</dbReference>
<dbReference type="RefSeq" id="WP_093072283.1">
    <property type="nucleotide sequence ID" value="NZ_FOGV01000005.1"/>
</dbReference>
<proteinExistence type="inferred from homology"/>
<keyword evidence="11" id="KW-1185">Reference proteome</keyword>
<comment type="similarity">
    <text evidence="7 8">Belongs to the SelA family.</text>
</comment>
<sequence length="470" mass="52055">MKTILKNLPSMQELLAEGQVQQIKEQHHIPEKKAKEWMNETLDQFRKQIISDPDSYKHYTKEAFLKEVVSAAAIKMTSESKYRLRPVINGTGTVLHTNLGRARLSDHAVQHVVNTAQQYSTLEYDLTTGERGSRHSIIEELLKKATGAEAAIAVNNNAAAVYFILRALAQDSEVVVSRGELIEIGGSFRVSTIMSESGARLTEVGTTNKTHLKDYKDVLHDGTKMIMKVHTSNFAPVGFTADVTVPELRTFLDDQRLQEDILLYEDLGSGSLFPFAEEEIGNEPIVEQSLAAGADLVSFSGDKLLGGPQAGIIAGKKEVIDQLKTHPLARVLRLDKMTLAALEATLFDYIYDDEARNQIPALRDIRASAETIYHRATTLAERINEKGDHFHASVRQDTSKVGGGTMPLVELPTYGVFLAKDGWRPNQIERYCRALNPPLIVRVKNDGVFIDCRTLDEENADTAAEILTGG</sequence>
<comment type="catalytic activity">
    <reaction evidence="8">
        <text>L-seryl-tRNA(Sec) + selenophosphate + H(+) = L-selenocysteinyl-tRNA(Sec) + phosphate</text>
        <dbReference type="Rhea" id="RHEA:22728"/>
        <dbReference type="Rhea" id="RHEA-COMP:9742"/>
        <dbReference type="Rhea" id="RHEA-COMP:9743"/>
        <dbReference type="ChEBI" id="CHEBI:15378"/>
        <dbReference type="ChEBI" id="CHEBI:16144"/>
        <dbReference type="ChEBI" id="CHEBI:43474"/>
        <dbReference type="ChEBI" id="CHEBI:78533"/>
        <dbReference type="ChEBI" id="CHEBI:78573"/>
        <dbReference type="EC" id="2.9.1.1"/>
    </reaction>
</comment>
<dbReference type="Gene3D" id="3.90.1150.180">
    <property type="match status" value="1"/>
</dbReference>
<comment type="pathway">
    <text evidence="8">Aminoacyl-tRNA biosynthesis; selenocysteinyl-tRNA(Sec) biosynthesis; selenocysteinyl-tRNA(Sec) from L-seryl-tRNA(Sec) (bacterial route): step 1/1.</text>
</comment>
<evidence type="ECO:0000256" key="6">
    <source>
        <dbReference type="ARBA" id="ARBA00023266"/>
    </source>
</evidence>
<dbReference type="Pfam" id="PF03841">
    <property type="entry name" value="SelA"/>
    <property type="match status" value="1"/>
</dbReference>
<dbReference type="GO" id="GO:0001717">
    <property type="term" value="P:conversion of seryl-tRNAsec to selenocys-tRNAsec"/>
    <property type="evidence" value="ECO:0007669"/>
    <property type="project" value="UniProtKB-UniRule"/>
</dbReference>
<evidence type="ECO:0000313" key="11">
    <source>
        <dbReference type="Proteomes" id="UP000199318"/>
    </source>
</evidence>
<dbReference type="InterPro" id="IPR018319">
    <property type="entry name" value="SelA-like"/>
</dbReference>
<dbReference type="PANTHER" id="PTHR32328:SF0">
    <property type="entry name" value="L-SERYL-TRNA(SEC) SELENIUM TRANSFERASE"/>
    <property type="match status" value="1"/>
</dbReference>
<evidence type="ECO:0000256" key="9">
    <source>
        <dbReference type="PIRSR" id="PIRSR618319-50"/>
    </source>
</evidence>
<dbReference type="AlphaFoldDB" id="A0A1H9RWW0"/>
<dbReference type="InterPro" id="IPR015421">
    <property type="entry name" value="PyrdxlP-dep_Trfase_major"/>
</dbReference>
<evidence type="ECO:0000256" key="4">
    <source>
        <dbReference type="ARBA" id="ARBA00022898"/>
    </source>
</evidence>
<dbReference type="GO" id="GO:0004125">
    <property type="term" value="F:L-seryl-tRNA(Sec) selenium transferase activity"/>
    <property type="evidence" value="ECO:0007669"/>
    <property type="project" value="UniProtKB-UniRule"/>
</dbReference>
<gene>
    <name evidence="8" type="primary">selA</name>
    <name evidence="10" type="ORF">SAMN05444126_105129</name>
</gene>
<dbReference type="UniPathway" id="UPA00906">
    <property type="reaction ID" value="UER00896"/>
</dbReference>
<evidence type="ECO:0000256" key="2">
    <source>
        <dbReference type="ARBA" id="ARBA00022490"/>
    </source>
</evidence>
<dbReference type="STRING" id="1464123.SAMN05444126_105129"/>
<dbReference type="GO" id="GO:0001514">
    <property type="term" value="P:selenocysteine incorporation"/>
    <property type="evidence" value="ECO:0007669"/>
    <property type="project" value="UniProtKB-UniRule"/>
</dbReference>
<name>A0A1H9RWW0_9BACI</name>
<dbReference type="PANTHER" id="PTHR32328">
    <property type="entry name" value="L-SERYL-TRNA(SEC) SELENIUM TRANSFERASE"/>
    <property type="match status" value="1"/>
</dbReference>
<reference evidence="11" key="1">
    <citation type="submission" date="2016-10" db="EMBL/GenBank/DDBJ databases">
        <authorList>
            <person name="de Groot N.N."/>
        </authorList>
    </citation>
    <scope>NUCLEOTIDE SEQUENCE [LARGE SCALE GENOMIC DNA]</scope>
    <source>
        <strain evidence="11">10nlg</strain>
    </source>
</reference>
<keyword evidence="5 8" id="KW-0648">Protein biosynthesis</keyword>
<dbReference type="Gene3D" id="3.40.640.10">
    <property type="entry name" value="Type I PLP-dependent aspartate aminotransferase-like (Major domain)"/>
    <property type="match status" value="1"/>
</dbReference>
<comment type="caution">
    <text evidence="10">The sequence shown here is derived from an EMBL/GenBank/DDBJ whole genome shotgun (WGS) entry which is preliminary data.</text>
</comment>
<dbReference type="HAMAP" id="MF_00423">
    <property type="entry name" value="SelA"/>
    <property type="match status" value="1"/>
</dbReference>
<comment type="subcellular location">
    <subcellularLocation>
        <location evidence="8">Cytoplasm</location>
    </subcellularLocation>
</comment>
<evidence type="ECO:0000256" key="7">
    <source>
        <dbReference type="ARBA" id="ARBA00044507"/>
    </source>
</evidence>
<keyword evidence="2 8" id="KW-0963">Cytoplasm</keyword>
<comment type="function">
    <text evidence="8">Converts seryl-tRNA(Sec) to selenocysteinyl-tRNA(Sec) required for selenoprotein biosynthesis.</text>
</comment>
<evidence type="ECO:0000256" key="1">
    <source>
        <dbReference type="ARBA" id="ARBA00001933"/>
    </source>
</evidence>